<reference evidence="11" key="1">
    <citation type="submission" date="2020-05" db="EMBL/GenBank/DDBJ databases">
        <authorList>
            <person name="Chiriac C."/>
            <person name="Salcher M."/>
            <person name="Ghai R."/>
            <person name="Kavagutti S V."/>
        </authorList>
    </citation>
    <scope>NUCLEOTIDE SEQUENCE</scope>
</reference>
<dbReference type="PRINTS" id="PR00793">
    <property type="entry name" value="PROAMNOPTASE"/>
</dbReference>
<dbReference type="GO" id="GO:0006508">
    <property type="term" value="P:proteolysis"/>
    <property type="evidence" value="ECO:0007669"/>
    <property type="project" value="UniProtKB-KW"/>
</dbReference>
<dbReference type="PRINTS" id="PR00111">
    <property type="entry name" value="ABHYDROLASE"/>
</dbReference>
<dbReference type="PIRSF" id="PIRSF006431">
    <property type="entry name" value="Pept_S33"/>
    <property type="match status" value="1"/>
</dbReference>
<name>A0A6J7S0L2_9ZZZZ</name>
<dbReference type="EMBL" id="CAFBPW010000106">
    <property type="protein sequence ID" value="CAB5034794.1"/>
    <property type="molecule type" value="Genomic_DNA"/>
</dbReference>
<dbReference type="SUPFAM" id="SSF53474">
    <property type="entry name" value="alpha/beta-Hydrolases"/>
    <property type="match status" value="1"/>
</dbReference>
<evidence type="ECO:0000256" key="3">
    <source>
        <dbReference type="ARBA" id="ARBA00010088"/>
    </source>
</evidence>
<keyword evidence="5" id="KW-0031">Aminopeptidase</keyword>
<evidence type="ECO:0000256" key="8">
    <source>
        <dbReference type="ARBA" id="ARBA00022801"/>
    </source>
</evidence>
<dbReference type="InterPro" id="IPR000073">
    <property type="entry name" value="AB_hydrolase_1"/>
</dbReference>
<dbReference type="PANTHER" id="PTHR43722">
    <property type="entry name" value="PROLINE IMINOPEPTIDASE"/>
    <property type="match status" value="1"/>
</dbReference>
<evidence type="ECO:0000256" key="2">
    <source>
        <dbReference type="ARBA" id="ARBA00004496"/>
    </source>
</evidence>
<organism evidence="11">
    <name type="scientific">freshwater metagenome</name>
    <dbReference type="NCBI Taxonomy" id="449393"/>
    <lineage>
        <taxon>unclassified sequences</taxon>
        <taxon>metagenomes</taxon>
        <taxon>ecological metagenomes</taxon>
    </lineage>
</organism>
<keyword evidence="8" id="KW-0378">Hydrolase</keyword>
<keyword evidence="7" id="KW-0645">Protease</keyword>
<evidence type="ECO:0000259" key="10">
    <source>
        <dbReference type="Pfam" id="PF00561"/>
    </source>
</evidence>
<sequence length="335" mass="37424">MNPVDVNSLNPTSVYPTALYPTALYPTSLYPSAEHRQSYLLEVSGGHCIRVHESGNPSGKAVVVLHGGPGGGSSPKQYQFFDPLAYRVILIDQRGCGQSTPYASVDNNTTWDLVSDIETVREFLGIDRWMVFGGSWGSTLALAYAQTHPERVTELVLRGIFMLRPSELHFFYQDGASHVFPDAWEDFLAPIPVDEQGDLMAAYHRRLFGENREELLTCALAWAEWERATCMLDPDLGASEPGPQPEAFARIENHYFVNGGFFESENQLLQGVDLIRHIPAVIVQGRYDVVCPMRSAWDLHRAWPEAELIVNTYAGHSMFDPENAASLKAACDRFR</sequence>
<keyword evidence="6" id="KW-0963">Cytoplasm</keyword>
<evidence type="ECO:0000256" key="7">
    <source>
        <dbReference type="ARBA" id="ARBA00022670"/>
    </source>
</evidence>
<dbReference type="InterPro" id="IPR005944">
    <property type="entry name" value="Pro_iminopeptidase"/>
</dbReference>
<comment type="catalytic activity">
    <reaction evidence="1">
        <text>Release of N-terminal proline from a peptide.</text>
        <dbReference type="EC" id="3.4.11.5"/>
    </reaction>
</comment>
<evidence type="ECO:0000256" key="9">
    <source>
        <dbReference type="ARBA" id="ARBA00029605"/>
    </source>
</evidence>
<comment type="subcellular location">
    <subcellularLocation>
        <location evidence="2">Cytoplasm</location>
    </subcellularLocation>
</comment>
<dbReference type="GO" id="GO:0004177">
    <property type="term" value="F:aminopeptidase activity"/>
    <property type="evidence" value="ECO:0007669"/>
    <property type="project" value="UniProtKB-KW"/>
</dbReference>
<evidence type="ECO:0000256" key="6">
    <source>
        <dbReference type="ARBA" id="ARBA00022490"/>
    </source>
</evidence>
<protein>
    <recommendedName>
        <fullName evidence="4">prolyl aminopeptidase</fullName>
        <ecNumber evidence="4">3.4.11.5</ecNumber>
    </recommendedName>
    <alternativeName>
        <fullName evidence="9">Prolyl aminopeptidase</fullName>
    </alternativeName>
</protein>
<evidence type="ECO:0000256" key="5">
    <source>
        <dbReference type="ARBA" id="ARBA00022438"/>
    </source>
</evidence>
<evidence type="ECO:0000313" key="11">
    <source>
        <dbReference type="EMBL" id="CAB5034794.1"/>
    </source>
</evidence>
<dbReference type="InterPro" id="IPR029058">
    <property type="entry name" value="AB_hydrolase_fold"/>
</dbReference>
<feature type="domain" description="AB hydrolase-1" evidence="10">
    <location>
        <begin position="61"/>
        <end position="320"/>
    </location>
</feature>
<dbReference type="PANTHER" id="PTHR43722:SF1">
    <property type="entry name" value="PROLINE IMINOPEPTIDASE"/>
    <property type="match status" value="1"/>
</dbReference>
<evidence type="ECO:0000256" key="1">
    <source>
        <dbReference type="ARBA" id="ARBA00001585"/>
    </source>
</evidence>
<gene>
    <name evidence="11" type="ORF">UFOPK4173_01022</name>
</gene>
<proteinExistence type="inferred from homology"/>
<dbReference type="Pfam" id="PF00561">
    <property type="entry name" value="Abhydrolase_1"/>
    <property type="match status" value="1"/>
</dbReference>
<dbReference type="GO" id="GO:0005737">
    <property type="term" value="C:cytoplasm"/>
    <property type="evidence" value="ECO:0007669"/>
    <property type="project" value="UniProtKB-SubCell"/>
</dbReference>
<dbReference type="NCBIfam" id="TIGR01249">
    <property type="entry name" value="pro_imino_pep_1"/>
    <property type="match status" value="1"/>
</dbReference>
<dbReference type="Gene3D" id="3.40.50.1820">
    <property type="entry name" value="alpha/beta hydrolase"/>
    <property type="match status" value="1"/>
</dbReference>
<dbReference type="InterPro" id="IPR002410">
    <property type="entry name" value="Peptidase_S33"/>
</dbReference>
<evidence type="ECO:0000256" key="4">
    <source>
        <dbReference type="ARBA" id="ARBA00012568"/>
    </source>
</evidence>
<comment type="similarity">
    <text evidence="3">Belongs to the peptidase S33 family.</text>
</comment>
<accession>A0A6J7S0L2</accession>
<dbReference type="EC" id="3.4.11.5" evidence="4"/>
<dbReference type="AlphaFoldDB" id="A0A6J7S0L2"/>